<feature type="region of interest" description="Disordered" evidence="1">
    <location>
        <begin position="433"/>
        <end position="454"/>
    </location>
</feature>
<sequence length="454" mass="50758">MTEHTATYSPEDNKLRLYPASKLDSATYARVKEAGFQWAPKQRLFVAPAWTPAREDLLLELCGEVGDEDTSLVDRAEERAERFSERSDNHAEEADAARRGAAAIADRIPFGQPILVGHHSERRARKDTERIENGMRKAVSMWASAEYWGKRAAAALRHAKHKERPDVRARRIKSLDADKRKQERAREEALYWLEWWSADGLTEQHAVTLASRCNLRLPRKDGDSEDLHSGPSGYDALTNSHPSLYVPRTLAEIVEAAKKQYQDTAAWTQRWIDHYANRLAYERAMLADQGGLIADTVDLQPGGRVLVRGEWLTILRVTRRDGKALSVTTDARGVPVRPIDEITDYQAPTAETKAAAAAATATAPLANYERADFVRLTKAEYQAVPSDYRGYKAIAAAGTHGAHRVRYVLGAFLTAEQRGQRPRHDSCFVFITDEKRKDPPASPEQLASPVPAAD</sequence>
<gene>
    <name evidence="2" type="ORF">ACFPOU_09565</name>
</gene>
<dbReference type="Proteomes" id="UP001596031">
    <property type="component" value="Unassembled WGS sequence"/>
</dbReference>
<dbReference type="Pfam" id="PF12083">
    <property type="entry name" value="DUF3560"/>
    <property type="match status" value="1"/>
</dbReference>
<evidence type="ECO:0000313" key="3">
    <source>
        <dbReference type="Proteomes" id="UP001596031"/>
    </source>
</evidence>
<dbReference type="EMBL" id="JBHSMS010000030">
    <property type="protein sequence ID" value="MFC5511370.1"/>
    <property type="molecule type" value="Genomic_DNA"/>
</dbReference>
<reference evidence="3" key="1">
    <citation type="journal article" date="2019" name="Int. J. Syst. Evol. Microbiol.">
        <title>The Global Catalogue of Microorganisms (GCM) 10K type strain sequencing project: providing services to taxonomists for standard genome sequencing and annotation.</title>
        <authorList>
            <consortium name="The Broad Institute Genomics Platform"/>
            <consortium name="The Broad Institute Genome Sequencing Center for Infectious Disease"/>
            <person name="Wu L."/>
            <person name="Ma J."/>
        </authorList>
    </citation>
    <scope>NUCLEOTIDE SEQUENCE [LARGE SCALE GENOMIC DNA]</scope>
    <source>
        <strain evidence="3">CCUG 38813</strain>
    </source>
</reference>
<name>A0ABW0PFE6_9BURK</name>
<protein>
    <submittedName>
        <fullName evidence="2">DUF3560 domain-containing protein</fullName>
    </submittedName>
</protein>
<evidence type="ECO:0000256" key="1">
    <source>
        <dbReference type="SAM" id="MobiDB-lite"/>
    </source>
</evidence>
<dbReference type="InterPro" id="IPR021944">
    <property type="entry name" value="DUF3560"/>
</dbReference>
<organism evidence="2 3">
    <name type="scientific">Massilia jejuensis</name>
    <dbReference type="NCBI Taxonomy" id="648894"/>
    <lineage>
        <taxon>Bacteria</taxon>
        <taxon>Pseudomonadati</taxon>
        <taxon>Pseudomonadota</taxon>
        <taxon>Betaproteobacteria</taxon>
        <taxon>Burkholderiales</taxon>
        <taxon>Oxalobacteraceae</taxon>
        <taxon>Telluria group</taxon>
        <taxon>Massilia</taxon>
    </lineage>
</organism>
<accession>A0ABW0PFE6</accession>
<evidence type="ECO:0000313" key="2">
    <source>
        <dbReference type="EMBL" id="MFC5511370.1"/>
    </source>
</evidence>
<comment type="caution">
    <text evidence="2">The sequence shown here is derived from an EMBL/GenBank/DDBJ whole genome shotgun (WGS) entry which is preliminary data.</text>
</comment>
<proteinExistence type="predicted"/>
<dbReference type="RefSeq" id="WP_379719868.1">
    <property type="nucleotide sequence ID" value="NZ_JBHSMS010000030.1"/>
</dbReference>
<keyword evidence="3" id="KW-1185">Reference proteome</keyword>